<dbReference type="RefSeq" id="WP_066315222.1">
    <property type="nucleotide sequence ID" value="NZ_LQRT01000024.1"/>
</dbReference>
<dbReference type="GO" id="GO:0016787">
    <property type="term" value="F:hydrolase activity"/>
    <property type="evidence" value="ECO:0007669"/>
    <property type="project" value="UniProtKB-KW"/>
</dbReference>
<feature type="domain" description="Beta-lactamase-related" evidence="1">
    <location>
        <begin position="166"/>
        <end position="426"/>
    </location>
</feature>
<dbReference type="Gene3D" id="3.40.710.10">
    <property type="entry name" value="DD-peptidase/beta-lactamase superfamily"/>
    <property type="match status" value="1"/>
</dbReference>
<dbReference type="STRING" id="1642818.AWE51_08075"/>
<comment type="caution">
    <text evidence="2">The sequence shown here is derived from an EMBL/GenBank/DDBJ whole genome shotgun (WGS) entry which is preliminary data.</text>
</comment>
<dbReference type="InterPro" id="IPR001466">
    <property type="entry name" value="Beta-lactam-related"/>
</dbReference>
<dbReference type="AlphaFoldDB" id="A0A162Z7B2"/>
<dbReference type="OrthoDB" id="9773047at2"/>
<dbReference type="Proteomes" id="UP000076715">
    <property type="component" value="Unassembled WGS sequence"/>
</dbReference>
<gene>
    <name evidence="2" type="ORF">AWE51_08075</name>
</gene>
<dbReference type="InterPro" id="IPR050789">
    <property type="entry name" value="Diverse_Enzym_Activities"/>
</dbReference>
<organism evidence="2 3">
    <name type="scientific">Aquimarina aggregata</name>
    <dbReference type="NCBI Taxonomy" id="1642818"/>
    <lineage>
        <taxon>Bacteria</taxon>
        <taxon>Pseudomonadati</taxon>
        <taxon>Bacteroidota</taxon>
        <taxon>Flavobacteriia</taxon>
        <taxon>Flavobacteriales</taxon>
        <taxon>Flavobacteriaceae</taxon>
        <taxon>Aquimarina</taxon>
    </lineage>
</organism>
<proteinExistence type="predicted"/>
<dbReference type="PANTHER" id="PTHR43283">
    <property type="entry name" value="BETA-LACTAMASE-RELATED"/>
    <property type="match status" value="1"/>
</dbReference>
<dbReference type="SUPFAM" id="SSF56601">
    <property type="entry name" value="beta-lactamase/transpeptidase-like"/>
    <property type="match status" value="1"/>
</dbReference>
<protein>
    <submittedName>
        <fullName evidence="2">Serine hydrolase</fullName>
    </submittedName>
</protein>
<dbReference type="Pfam" id="PF00144">
    <property type="entry name" value="Beta-lactamase"/>
    <property type="match status" value="1"/>
</dbReference>
<sequence>MKRFKKIFGIALLLLVVLVCGAAVVNYPKLEIISGFSAKNMSSSVFLGNRSLEYTDKTDHNVPMVKLATDEIDLDKKYAIANVYGLKERKAIYREGLGSILVDEDFDEDKPFLAPNRTFSKIDEPYPYGALPQKDTVFEQLDYKKIESTVASIFDTNGVEEKKTRAVLVLYKDQIISERYIDGFDKNSKLLGWSMTKSILSTMYGVLQSQGKIDINSKAPIAEWQNDERKEITINNLLQMNSGLEWDEDYGSISDVTKMLYIDKDMTTPQIHKKAIHKPNENWYYSSGTSNLLSGILRKQFNTYQEYLDFPYREFIDKIGMHSMLIETDMAGNYVGSSYGWATVRDWAKFGSLYLHRGNWNGTQIFDPSWVDYVTTPSPTSDGDYGGHFWLNSGGFYPDAPKDMFSANGYQGQRVFIIPSKDLVIVRFGLIGDAGVDFNNFLKEMVSAVK</sequence>
<evidence type="ECO:0000259" key="1">
    <source>
        <dbReference type="Pfam" id="PF00144"/>
    </source>
</evidence>
<keyword evidence="2" id="KW-0378">Hydrolase</keyword>
<name>A0A162Z7B2_9FLAO</name>
<keyword evidence="3" id="KW-1185">Reference proteome</keyword>
<dbReference type="InterPro" id="IPR012338">
    <property type="entry name" value="Beta-lactam/transpept-like"/>
</dbReference>
<reference evidence="2 3" key="1">
    <citation type="submission" date="2016-01" db="EMBL/GenBank/DDBJ databases">
        <title>The draft genome sequence of Aquimarina sp. RZW4-3-2.</title>
        <authorList>
            <person name="Wang Y."/>
        </authorList>
    </citation>
    <scope>NUCLEOTIDE SEQUENCE [LARGE SCALE GENOMIC DNA]</scope>
    <source>
        <strain evidence="2 3">RZW4-3-2</strain>
    </source>
</reference>
<evidence type="ECO:0000313" key="3">
    <source>
        <dbReference type="Proteomes" id="UP000076715"/>
    </source>
</evidence>
<evidence type="ECO:0000313" key="2">
    <source>
        <dbReference type="EMBL" id="KZS39598.1"/>
    </source>
</evidence>
<accession>A0A162Z7B2</accession>
<dbReference type="PANTHER" id="PTHR43283:SF7">
    <property type="entry name" value="BETA-LACTAMASE-RELATED DOMAIN-CONTAINING PROTEIN"/>
    <property type="match status" value="1"/>
</dbReference>
<dbReference type="EMBL" id="LQRT01000024">
    <property type="protein sequence ID" value="KZS39598.1"/>
    <property type="molecule type" value="Genomic_DNA"/>
</dbReference>